<reference evidence="5 6" key="1">
    <citation type="journal article" date="2019" name="Int. J. Syst. Evol. Microbiol.">
        <title>The Global Catalogue of Microorganisms (GCM) 10K type strain sequencing project: providing services to taxonomists for standard genome sequencing and annotation.</title>
        <authorList>
            <consortium name="The Broad Institute Genomics Platform"/>
            <consortium name="The Broad Institute Genome Sequencing Center for Infectious Disease"/>
            <person name="Wu L."/>
            <person name="Ma J."/>
        </authorList>
    </citation>
    <scope>NUCLEOTIDE SEQUENCE [LARGE SCALE GENOMIC DNA]</scope>
    <source>
        <strain evidence="5 6">JCM 3325</strain>
    </source>
</reference>
<comment type="caution">
    <text evidence="5">The sequence shown here is derived from an EMBL/GenBank/DDBJ whole genome shotgun (WGS) entry which is preliminary data.</text>
</comment>
<dbReference type="Pfam" id="PF13458">
    <property type="entry name" value="Peripla_BP_6"/>
    <property type="match status" value="1"/>
</dbReference>
<dbReference type="CDD" id="cd06343">
    <property type="entry name" value="PBP1_ABC_ligand_binding-like"/>
    <property type="match status" value="1"/>
</dbReference>
<dbReference type="PANTHER" id="PTHR47235">
    <property type="entry name" value="BLR6548 PROTEIN"/>
    <property type="match status" value="1"/>
</dbReference>
<evidence type="ECO:0000259" key="4">
    <source>
        <dbReference type="Pfam" id="PF13458"/>
    </source>
</evidence>
<accession>A0ABN3K1P1</accession>
<dbReference type="PANTHER" id="PTHR47235:SF1">
    <property type="entry name" value="BLR6548 PROTEIN"/>
    <property type="match status" value="1"/>
</dbReference>
<sequence>MSSMSRTRLSAAVALLSLGLTACSGSAAFSGARSGSGDRALENCPDNGTVGLTDTTIKLGVSQPLSGPLVAIGGGFVVGMNAYFNYVNSMGGVKGADGRRRKVEIVAKDDQYVATKAKANVSALINEDKVFALLGLFGTSGNLAARPLLAQECLPSLFASSGAPELGNPRHPWGGPAGSISYLLEARASGEYLKSVDPDAKVAVLHQDDDLGRAYLQGFKKGIAGSGIRIVKVETFESTDPDVGNQITSLAATGADTFYDVAVGLQAMQALNHVHAGGWKPRIIQSAQISQSLLKKLEPGAGDGLVISTNAYDTDAPENAGIPAVKLFKEWLRKTPGGAKTLPSSATTGWTAAMFMTWAIEHAETMDRAGVMEAAHNMNFTGPNFYLPGVKLVTDPDDHYLIEGVAQQRFDRKAGKMIPLGGIQDFNGRNPYEKITR</sequence>
<evidence type="ECO:0000256" key="3">
    <source>
        <dbReference type="SAM" id="SignalP"/>
    </source>
</evidence>
<dbReference type="InterPro" id="IPR028081">
    <property type="entry name" value="Leu-bd"/>
</dbReference>
<keyword evidence="6" id="KW-1185">Reference proteome</keyword>
<evidence type="ECO:0000256" key="2">
    <source>
        <dbReference type="ARBA" id="ARBA00022729"/>
    </source>
</evidence>
<organism evidence="5 6">
    <name type="scientific">Actinomadura vinacea</name>
    <dbReference type="NCBI Taxonomy" id="115336"/>
    <lineage>
        <taxon>Bacteria</taxon>
        <taxon>Bacillati</taxon>
        <taxon>Actinomycetota</taxon>
        <taxon>Actinomycetes</taxon>
        <taxon>Streptosporangiales</taxon>
        <taxon>Thermomonosporaceae</taxon>
        <taxon>Actinomadura</taxon>
    </lineage>
</organism>
<evidence type="ECO:0000313" key="5">
    <source>
        <dbReference type="EMBL" id="GAA2443979.1"/>
    </source>
</evidence>
<feature type="domain" description="Leucine-binding protein" evidence="4">
    <location>
        <begin position="56"/>
        <end position="411"/>
    </location>
</feature>
<protein>
    <submittedName>
        <fullName evidence="5">ABC transporter substrate-binding protein</fullName>
    </submittedName>
</protein>
<keyword evidence="2 3" id="KW-0732">Signal</keyword>
<evidence type="ECO:0000313" key="6">
    <source>
        <dbReference type="Proteomes" id="UP001501231"/>
    </source>
</evidence>
<proteinExistence type="inferred from homology"/>
<dbReference type="Gene3D" id="3.40.50.2300">
    <property type="match status" value="2"/>
</dbReference>
<dbReference type="PROSITE" id="PS51257">
    <property type="entry name" value="PROKAR_LIPOPROTEIN"/>
    <property type="match status" value="1"/>
</dbReference>
<gene>
    <name evidence="5" type="ORF">GCM10010191_70800</name>
</gene>
<dbReference type="EMBL" id="BAAARW010000027">
    <property type="protein sequence ID" value="GAA2443979.1"/>
    <property type="molecule type" value="Genomic_DNA"/>
</dbReference>
<evidence type="ECO:0000256" key="1">
    <source>
        <dbReference type="ARBA" id="ARBA00010062"/>
    </source>
</evidence>
<feature type="signal peptide" evidence="3">
    <location>
        <begin position="1"/>
        <end position="27"/>
    </location>
</feature>
<dbReference type="SUPFAM" id="SSF53822">
    <property type="entry name" value="Periplasmic binding protein-like I"/>
    <property type="match status" value="1"/>
</dbReference>
<dbReference type="RefSeq" id="WP_344594976.1">
    <property type="nucleotide sequence ID" value="NZ_BAAARW010000027.1"/>
</dbReference>
<dbReference type="Proteomes" id="UP001501231">
    <property type="component" value="Unassembled WGS sequence"/>
</dbReference>
<name>A0ABN3K1P1_9ACTN</name>
<comment type="similarity">
    <text evidence="1">Belongs to the leucine-binding protein family.</text>
</comment>
<dbReference type="InterPro" id="IPR028082">
    <property type="entry name" value="Peripla_BP_I"/>
</dbReference>
<feature type="chain" id="PRO_5045627693" evidence="3">
    <location>
        <begin position="28"/>
        <end position="437"/>
    </location>
</feature>